<gene>
    <name evidence="2" type="ORF">BJ095_10716</name>
</gene>
<sequence length="184" mass="21237">MIIQLNVLGSFIFFITGLLLLIFFIRLIIFFFKKNRFPKKLLIASLVGIGMFFCIFVYLNYFFTFDQLIGETFKEPVSSPTKKYTANAYLQNYGGAVGGVKIWVNITNHEDNDQIKTVYYGEASSNFFMYWIDEETISISHESSNHIDAEDSIELDVSTDIYDETGIACTSLLMKDEYENCYQN</sequence>
<name>A0A318TPK2_9BACL</name>
<dbReference type="OrthoDB" id="2452314at2"/>
<comment type="caution">
    <text evidence="2">The sequence shown here is derived from an EMBL/GenBank/DDBJ whole genome shotgun (WGS) entry which is preliminary data.</text>
</comment>
<keyword evidence="1" id="KW-0812">Transmembrane</keyword>
<proteinExistence type="predicted"/>
<reference evidence="2 3" key="1">
    <citation type="submission" date="2018-06" db="EMBL/GenBank/DDBJ databases">
        <title>Genomic Encyclopedia of Archaeal and Bacterial Type Strains, Phase II (KMG-II): from individual species to whole genera.</title>
        <authorList>
            <person name="Goeker M."/>
        </authorList>
    </citation>
    <scope>NUCLEOTIDE SEQUENCE [LARGE SCALE GENOMIC DNA]</scope>
    <source>
        <strain evidence="2 3">KACC 16626</strain>
    </source>
</reference>
<evidence type="ECO:0000256" key="1">
    <source>
        <dbReference type="SAM" id="Phobius"/>
    </source>
</evidence>
<organism evidence="2 3">
    <name type="scientific">Ureibacillus chungkukjangi</name>
    <dbReference type="NCBI Taxonomy" id="1202712"/>
    <lineage>
        <taxon>Bacteria</taxon>
        <taxon>Bacillati</taxon>
        <taxon>Bacillota</taxon>
        <taxon>Bacilli</taxon>
        <taxon>Bacillales</taxon>
        <taxon>Caryophanaceae</taxon>
        <taxon>Ureibacillus</taxon>
    </lineage>
</organism>
<dbReference type="Pfam" id="PF17428">
    <property type="entry name" value="DUF5412"/>
    <property type="match status" value="1"/>
</dbReference>
<keyword evidence="3" id="KW-1185">Reference proteome</keyword>
<dbReference type="EMBL" id="QJTJ01000007">
    <property type="protein sequence ID" value="PYF06782.1"/>
    <property type="molecule type" value="Genomic_DNA"/>
</dbReference>
<protein>
    <recommendedName>
        <fullName evidence="4">DUF2393 domain-containing protein</fullName>
    </recommendedName>
</protein>
<keyword evidence="1" id="KW-0472">Membrane</keyword>
<keyword evidence="1" id="KW-1133">Transmembrane helix</keyword>
<dbReference type="RefSeq" id="WP_107934517.1">
    <property type="nucleotide sequence ID" value="NZ_CP085009.1"/>
</dbReference>
<feature type="transmembrane region" description="Helical" evidence="1">
    <location>
        <begin position="6"/>
        <end position="29"/>
    </location>
</feature>
<evidence type="ECO:0000313" key="3">
    <source>
        <dbReference type="Proteomes" id="UP000247416"/>
    </source>
</evidence>
<evidence type="ECO:0000313" key="2">
    <source>
        <dbReference type="EMBL" id="PYF06782.1"/>
    </source>
</evidence>
<dbReference type="InterPro" id="IPR035406">
    <property type="entry name" value="DUF5412"/>
</dbReference>
<evidence type="ECO:0008006" key="4">
    <source>
        <dbReference type="Google" id="ProtNLM"/>
    </source>
</evidence>
<accession>A0A318TPK2</accession>
<dbReference type="AlphaFoldDB" id="A0A318TPK2"/>
<feature type="transmembrane region" description="Helical" evidence="1">
    <location>
        <begin position="41"/>
        <end position="63"/>
    </location>
</feature>
<dbReference type="Proteomes" id="UP000247416">
    <property type="component" value="Unassembled WGS sequence"/>
</dbReference>